<gene>
    <name evidence="1" type="ORF">K7432_005478</name>
</gene>
<sequence>MKDTVPLELNAGVPRREGLTEVESVTNEDNTADVVAGVAAVSFADVDHTAALSETQRNFKLSEDRVRAVLQDKHTFQSLIWTRNKRLDALVKETTNCLNSSEETSKKEYEYRRKKVDDLTDTITGITFQKNQVLQQN</sequence>
<organism evidence="1 2">
    <name type="scientific">Basidiobolus ranarum</name>
    <dbReference type="NCBI Taxonomy" id="34480"/>
    <lineage>
        <taxon>Eukaryota</taxon>
        <taxon>Fungi</taxon>
        <taxon>Fungi incertae sedis</taxon>
        <taxon>Zoopagomycota</taxon>
        <taxon>Entomophthoromycotina</taxon>
        <taxon>Basidiobolomycetes</taxon>
        <taxon>Basidiobolales</taxon>
        <taxon>Basidiobolaceae</taxon>
        <taxon>Basidiobolus</taxon>
    </lineage>
</organism>
<dbReference type="EMBL" id="JASJQH010000217">
    <property type="protein sequence ID" value="KAK9765866.1"/>
    <property type="molecule type" value="Genomic_DNA"/>
</dbReference>
<reference evidence="1 2" key="1">
    <citation type="submission" date="2023-04" db="EMBL/GenBank/DDBJ databases">
        <title>Genome of Basidiobolus ranarum AG-B5.</title>
        <authorList>
            <person name="Stajich J.E."/>
            <person name="Carter-House D."/>
            <person name="Gryganskyi A."/>
        </authorList>
    </citation>
    <scope>NUCLEOTIDE SEQUENCE [LARGE SCALE GENOMIC DNA]</scope>
    <source>
        <strain evidence="1 2">AG-B5</strain>
    </source>
</reference>
<comment type="caution">
    <text evidence="1">The sequence shown here is derived from an EMBL/GenBank/DDBJ whole genome shotgun (WGS) entry which is preliminary data.</text>
</comment>
<dbReference type="Proteomes" id="UP001479436">
    <property type="component" value="Unassembled WGS sequence"/>
</dbReference>
<protein>
    <submittedName>
        <fullName evidence="1">Uncharacterized protein</fullName>
    </submittedName>
</protein>
<keyword evidence="2" id="KW-1185">Reference proteome</keyword>
<evidence type="ECO:0000313" key="2">
    <source>
        <dbReference type="Proteomes" id="UP001479436"/>
    </source>
</evidence>
<name>A0ABR2WWM2_9FUNG</name>
<proteinExistence type="predicted"/>
<accession>A0ABR2WWM2</accession>
<evidence type="ECO:0000313" key="1">
    <source>
        <dbReference type="EMBL" id="KAK9765866.1"/>
    </source>
</evidence>